<dbReference type="EMBL" id="UINC01041583">
    <property type="protein sequence ID" value="SVB43055.1"/>
    <property type="molecule type" value="Genomic_DNA"/>
</dbReference>
<dbReference type="SUPFAM" id="SSF49464">
    <property type="entry name" value="Carboxypeptidase regulatory domain-like"/>
    <property type="match status" value="1"/>
</dbReference>
<protein>
    <recommendedName>
        <fullName evidence="3">Carboxypeptidase regulatory-like domain-containing protein</fullName>
    </recommendedName>
</protein>
<reference evidence="2" key="1">
    <citation type="submission" date="2018-05" db="EMBL/GenBank/DDBJ databases">
        <authorList>
            <person name="Lanie J.A."/>
            <person name="Ng W.-L."/>
            <person name="Kazmierczak K.M."/>
            <person name="Andrzejewski T.M."/>
            <person name="Davidsen T.M."/>
            <person name="Wayne K.J."/>
            <person name="Tettelin H."/>
            <person name="Glass J.I."/>
            <person name="Rusch D."/>
            <person name="Podicherti R."/>
            <person name="Tsui H.-C.T."/>
            <person name="Winkler M.E."/>
        </authorList>
    </citation>
    <scope>NUCLEOTIDE SEQUENCE</scope>
</reference>
<dbReference type="InterPro" id="IPR008969">
    <property type="entry name" value="CarboxyPept-like_regulatory"/>
</dbReference>
<evidence type="ECO:0000313" key="2">
    <source>
        <dbReference type="EMBL" id="SVB43055.1"/>
    </source>
</evidence>
<gene>
    <name evidence="2" type="ORF">METZ01_LOCUS195909</name>
</gene>
<feature type="transmembrane region" description="Helical" evidence="1">
    <location>
        <begin position="202"/>
        <end position="223"/>
    </location>
</feature>
<dbReference type="AlphaFoldDB" id="A0A382DXR9"/>
<proteinExistence type="predicted"/>
<keyword evidence="1" id="KW-0472">Membrane</keyword>
<feature type="transmembrane region" description="Helical" evidence="1">
    <location>
        <begin position="335"/>
        <end position="357"/>
    </location>
</feature>
<dbReference type="Pfam" id="PF13715">
    <property type="entry name" value="CarbopepD_reg_2"/>
    <property type="match status" value="1"/>
</dbReference>
<feature type="transmembrane region" description="Helical" evidence="1">
    <location>
        <begin position="363"/>
        <end position="393"/>
    </location>
</feature>
<organism evidence="2">
    <name type="scientific">marine metagenome</name>
    <dbReference type="NCBI Taxonomy" id="408172"/>
    <lineage>
        <taxon>unclassified sequences</taxon>
        <taxon>metagenomes</taxon>
        <taxon>ecological metagenomes</taxon>
    </lineage>
</organism>
<evidence type="ECO:0008006" key="3">
    <source>
        <dbReference type="Google" id="ProtNLM"/>
    </source>
</evidence>
<dbReference type="Gene3D" id="2.60.40.1120">
    <property type="entry name" value="Carboxypeptidase-like, regulatory domain"/>
    <property type="match status" value="1"/>
</dbReference>
<sequence length="402" mass="45292">MVESKLRCTTCYNVFNTTKKFGEKATCPMCDSTVGINDANIVGDIKKQISDLTGKIGGKVKEAITGQTKEKATLTLNEKKYDKELMNLVLDITTSKNEINIEDSKKIFKNINDYNDYTPIEKQTVAYIRKKYKFTPEANKWLRTEIRKKAAKRIKDERPKDPTNEEFKDDTPIKMVFTNIKDAYNWENINNLSEKPKTNAQWAGILLSIVFILGLLSGIMYGLKWNNQENQWDNNGLSSIHGSVIDENGNAMEDVAVYGGNKQTTTNTQGQYYLYDIPGDEVSLLFSFEGYKEITVWIDIRAGVANILQIEMLTGEGNLKLDQRKDIAEPWPPNYALAPIFMVASLITLMGSAAALLEENFRIAVTGCIFGIISYGFLVGSILSVIALGLLLIDYKRFDNKK</sequence>
<evidence type="ECO:0000256" key="1">
    <source>
        <dbReference type="SAM" id="Phobius"/>
    </source>
</evidence>
<accession>A0A382DXR9</accession>
<keyword evidence="1" id="KW-0812">Transmembrane</keyword>
<keyword evidence="1" id="KW-1133">Transmembrane helix</keyword>
<name>A0A382DXR9_9ZZZZ</name>